<dbReference type="InterPro" id="IPR049945">
    <property type="entry name" value="AAA_22"/>
</dbReference>
<dbReference type="SUPFAM" id="SSF52540">
    <property type="entry name" value="P-loop containing nucleoside triphosphate hydrolases"/>
    <property type="match status" value="1"/>
</dbReference>
<comment type="caution">
    <text evidence="2">The sequence shown here is derived from an EMBL/GenBank/DDBJ whole genome shotgun (WGS) entry which is preliminary data.</text>
</comment>
<dbReference type="EMBL" id="QNTT01000064">
    <property type="protein sequence ID" value="RBA31476.1"/>
    <property type="molecule type" value="Genomic_DNA"/>
</dbReference>
<dbReference type="RefSeq" id="WP_007633164.1">
    <property type="nucleotide sequence ID" value="NZ_SMDK01000023.1"/>
</dbReference>
<keyword evidence="2" id="KW-0067">ATP-binding</keyword>
<protein>
    <submittedName>
        <fullName evidence="2">ATP-binding protein</fullName>
    </submittedName>
</protein>
<keyword evidence="2" id="KW-0547">Nucleotide-binding</keyword>
<dbReference type="InterPro" id="IPR027417">
    <property type="entry name" value="P-loop_NTPase"/>
</dbReference>
<evidence type="ECO:0000313" key="2">
    <source>
        <dbReference type="EMBL" id="RBA31476.1"/>
    </source>
</evidence>
<evidence type="ECO:0000313" key="3">
    <source>
        <dbReference type="Proteomes" id="UP000252187"/>
    </source>
</evidence>
<evidence type="ECO:0000259" key="1">
    <source>
        <dbReference type="Pfam" id="PF13401"/>
    </source>
</evidence>
<dbReference type="Pfam" id="PF13401">
    <property type="entry name" value="AAA_22"/>
    <property type="match status" value="1"/>
</dbReference>
<dbReference type="PANTHER" id="PTHR35894:SF1">
    <property type="entry name" value="PHOSPHORIBULOKINASE _ URIDINE KINASE FAMILY"/>
    <property type="match status" value="1"/>
</dbReference>
<gene>
    <name evidence="2" type="ORF">DQ226_15920</name>
</gene>
<dbReference type="GO" id="GO:0005524">
    <property type="term" value="F:ATP binding"/>
    <property type="evidence" value="ECO:0007669"/>
    <property type="project" value="UniProtKB-KW"/>
</dbReference>
<organism evidence="2 3">
    <name type="scientific">Dietzia maris</name>
    <dbReference type="NCBI Taxonomy" id="37915"/>
    <lineage>
        <taxon>Bacteria</taxon>
        <taxon>Bacillati</taxon>
        <taxon>Actinomycetota</taxon>
        <taxon>Actinomycetes</taxon>
        <taxon>Mycobacteriales</taxon>
        <taxon>Dietziaceae</taxon>
        <taxon>Dietzia</taxon>
    </lineage>
</organism>
<dbReference type="InterPro" id="IPR052026">
    <property type="entry name" value="ExeA_AAA_ATPase_DNA-bind"/>
</dbReference>
<dbReference type="Gene3D" id="3.40.50.300">
    <property type="entry name" value="P-loop containing nucleotide triphosphate hydrolases"/>
    <property type="match status" value="1"/>
</dbReference>
<proteinExistence type="predicted"/>
<feature type="domain" description="ORC1/DEAH AAA+ ATPase" evidence="1">
    <location>
        <begin position="24"/>
        <end position="170"/>
    </location>
</feature>
<dbReference type="PANTHER" id="PTHR35894">
    <property type="entry name" value="GENERAL SECRETION PATHWAY PROTEIN A-RELATED"/>
    <property type="match status" value="1"/>
</dbReference>
<reference evidence="2 3" key="1">
    <citation type="submission" date="2018-06" db="EMBL/GenBank/DDBJ databases">
        <title>Whole genome sequencing of four bacterial strains from South Shetland trench revealing bio-synthetic gene clusters.</title>
        <authorList>
            <person name="Abdel-Mageed W.M."/>
            <person name="Lehri B."/>
            <person name="Jarmusch S.A."/>
            <person name="Miranda K."/>
            <person name="Goodfellow M."/>
            <person name="Jaspars M."/>
            <person name="Karlyshev A.V."/>
        </authorList>
    </citation>
    <scope>NUCLEOTIDE SEQUENCE [LARGE SCALE GENOMIC DNA]</scope>
    <source>
        <strain evidence="2 3">SST1</strain>
    </source>
</reference>
<dbReference type="Proteomes" id="UP000252187">
    <property type="component" value="Unassembled WGS sequence"/>
</dbReference>
<sequence length="270" mass="31313">MSPQRFIATKQHRRFVEFADAVRRQHTIGICYGQAGIGKTLSARRYANWHKAERLLEEWGPRDDSDFPIYAALARKRTVFYTPAVLSTPRQVRDDLTGLTVQVSACIDEHLINTGELQTRPRHLRKYVELIIIDESDRLNATALEMVRDHYDRDNVAVILIGMPGIEKRFSRYPQLYSRVGFAHEYRPLSKDELRFVLERRWPKYGHPLDPDDFTDAQALAAITRITRGNFRLVDRLFTQMERIMQINELNTITDDVVEAARSTLVIGIT</sequence>
<accession>A0A365P6X0</accession>
<dbReference type="AlphaFoldDB" id="A0A365P6X0"/>
<dbReference type="GO" id="GO:0016887">
    <property type="term" value="F:ATP hydrolysis activity"/>
    <property type="evidence" value="ECO:0007669"/>
    <property type="project" value="InterPro"/>
</dbReference>
<name>A0A365P6X0_9ACTN</name>